<evidence type="ECO:0000256" key="2">
    <source>
        <dbReference type="SAM" id="Phobius"/>
    </source>
</evidence>
<evidence type="ECO:0000313" key="3">
    <source>
        <dbReference type="EMBL" id="HGS21752.1"/>
    </source>
</evidence>
<feature type="transmembrane region" description="Helical" evidence="2">
    <location>
        <begin position="108"/>
        <end position="136"/>
    </location>
</feature>
<feature type="compositionally biased region" description="Low complexity" evidence="1">
    <location>
        <begin position="27"/>
        <end position="45"/>
    </location>
</feature>
<protein>
    <submittedName>
        <fullName evidence="3">Uncharacterized protein</fullName>
    </submittedName>
</protein>
<gene>
    <name evidence="3" type="ORF">ENT37_07770</name>
</gene>
<dbReference type="EMBL" id="DSYK01000389">
    <property type="protein sequence ID" value="HGS21752.1"/>
    <property type="molecule type" value="Genomic_DNA"/>
</dbReference>
<keyword evidence="2" id="KW-0812">Transmembrane</keyword>
<proteinExistence type="predicted"/>
<feature type="compositionally biased region" description="Pro residues" evidence="1">
    <location>
        <begin position="72"/>
        <end position="86"/>
    </location>
</feature>
<sequence>MSEEKQPFDEQPQESANEPYQPVEDYTPPTAEPPAEMTDTTPAPELFAPPSIDASSFPGGEAAPSGQVEQPASPPPPAEPFTPPTAPTAGGTVPPPPGAPAAKGGLKWWVILLIVLAVLCCCCVVVVAVILAFVPIQDLTNFSQLMPLLPV</sequence>
<evidence type="ECO:0000256" key="1">
    <source>
        <dbReference type="SAM" id="MobiDB-lite"/>
    </source>
</evidence>
<dbReference type="AlphaFoldDB" id="A0A7C4KHH8"/>
<organism evidence="3">
    <name type="scientific">Anaerolinea thermolimosa</name>
    <dbReference type="NCBI Taxonomy" id="229919"/>
    <lineage>
        <taxon>Bacteria</taxon>
        <taxon>Bacillati</taxon>
        <taxon>Chloroflexota</taxon>
        <taxon>Anaerolineae</taxon>
        <taxon>Anaerolineales</taxon>
        <taxon>Anaerolineaceae</taxon>
        <taxon>Anaerolinea</taxon>
    </lineage>
</organism>
<accession>A0A7C4KHH8</accession>
<reference evidence="3" key="1">
    <citation type="journal article" date="2020" name="mSystems">
        <title>Genome- and Community-Level Interaction Insights into Carbon Utilization and Element Cycling Functions of Hydrothermarchaeota in Hydrothermal Sediment.</title>
        <authorList>
            <person name="Zhou Z."/>
            <person name="Liu Y."/>
            <person name="Xu W."/>
            <person name="Pan J."/>
            <person name="Luo Z.H."/>
            <person name="Li M."/>
        </authorList>
    </citation>
    <scope>NUCLEOTIDE SEQUENCE [LARGE SCALE GENOMIC DNA]</scope>
    <source>
        <strain evidence="3">SpSt-573</strain>
    </source>
</reference>
<feature type="region of interest" description="Disordered" evidence="1">
    <location>
        <begin position="1"/>
        <end position="98"/>
    </location>
</feature>
<comment type="caution">
    <text evidence="3">The sequence shown here is derived from an EMBL/GenBank/DDBJ whole genome shotgun (WGS) entry which is preliminary data.</text>
</comment>
<name>A0A7C4KHH8_9CHLR</name>
<keyword evidence="2" id="KW-0472">Membrane</keyword>
<keyword evidence="2" id="KW-1133">Transmembrane helix</keyword>